<gene>
    <name evidence="2" type="ORF">CTEN210_07045</name>
    <name evidence="3" type="ORF">CTEN210_07059</name>
</gene>
<dbReference type="EMBL" id="BLLK01000040">
    <property type="protein sequence ID" value="GFH50569.1"/>
    <property type="molecule type" value="Genomic_DNA"/>
</dbReference>
<keyword evidence="4" id="KW-1185">Reference proteome</keyword>
<feature type="compositionally biased region" description="Polar residues" evidence="1">
    <location>
        <begin position="30"/>
        <end position="39"/>
    </location>
</feature>
<comment type="caution">
    <text evidence="3">The sequence shown here is derived from an EMBL/GenBank/DDBJ whole genome shotgun (WGS) entry which is preliminary data.</text>
</comment>
<dbReference type="EMBL" id="BLLK01000040">
    <property type="protein sequence ID" value="GFH50583.1"/>
    <property type="molecule type" value="Genomic_DNA"/>
</dbReference>
<evidence type="ECO:0000313" key="2">
    <source>
        <dbReference type="EMBL" id="GFH50569.1"/>
    </source>
</evidence>
<accession>A0AAD3H5B8</accession>
<reference evidence="3 4" key="2">
    <citation type="journal article" date="2021" name="Sci. Rep.">
        <title>The genome of the diatom Chaetoceros tenuissimus carries an ancient integrated fragment of an extant virus.</title>
        <authorList>
            <person name="Hongo Y."/>
            <person name="Kimura K."/>
            <person name="Takaki Y."/>
            <person name="Yoshida Y."/>
            <person name="Baba S."/>
            <person name="Kobayashi G."/>
            <person name="Nagasaki K."/>
            <person name="Hano T."/>
            <person name="Tomaru Y."/>
        </authorList>
    </citation>
    <scope>NUCLEOTIDE SEQUENCE [LARGE SCALE GENOMIC DNA]</scope>
    <source>
        <strain evidence="3 4">NIES-3715</strain>
    </source>
</reference>
<organism evidence="3 4">
    <name type="scientific">Chaetoceros tenuissimus</name>
    <dbReference type="NCBI Taxonomy" id="426638"/>
    <lineage>
        <taxon>Eukaryota</taxon>
        <taxon>Sar</taxon>
        <taxon>Stramenopiles</taxon>
        <taxon>Ochrophyta</taxon>
        <taxon>Bacillariophyta</taxon>
        <taxon>Coscinodiscophyceae</taxon>
        <taxon>Chaetocerotophycidae</taxon>
        <taxon>Chaetocerotales</taxon>
        <taxon>Chaetocerotaceae</taxon>
        <taxon>Chaetoceros</taxon>
    </lineage>
</organism>
<evidence type="ECO:0000313" key="3">
    <source>
        <dbReference type="EMBL" id="GFH50583.1"/>
    </source>
</evidence>
<feature type="compositionally biased region" description="Basic and acidic residues" evidence="1">
    <location>
        <begin position="55"/>
        <end position="65"/>
    </location>
</feature>
<evidence type="ECO:0000313" key="4">
    <source>
        <dbReference type="Proteomes" id="UP001054902"/>
    </source>
</evidence>
<feature type="compositionally biased region" description="Basic and acidic residues" evidence="1">
    <location>
        <begin position="18"/>
        <end position="29"/>
    </location>
</feature>
<evidence type="ECO:0000256" key="1">
    <source>
        <dbReference type="SAM" id="MobiDB-lite"/>
    </source>
</evidence>
<feature type="compositionally biased region" description="Polar residues" evidence="1">
    <location>
        <begin position="1"/>
        <end position="17"/>
    </location>
</feature>
<feature type="region of interest" description="Disordered" evidence="1">
    <location>
        <begin position="1"/>
        <end position="65"/>
    </location>
</feature>
<protein>
    <submittedName>
        <fullName evidence="3">Uncharacterized protein</fullName>
    </submittedName>
</protein>
<name>A0AAD3H5B8_9STRA</name>
<sequence>MVTNERQVCSNGQQQSDSHIDTITEHVSNDDWSSPQNPSICRRSSDNGSPSEEEENKKKERETAKKIKKLEKGIKKNDNSKVQLIEMKDIVQEERYKLKGDIDQEQKGLKLVGDLLLFLKNEKAYNENEWGETKLKTAFEHICSHFDPVCENDEKTLNTINLLEIEYPNDLYDDETPIRNYLPDNLLKNLEASLKRAETKIISIVYSALAKYKDTKKLDKDINIKMESLKRDLRQRRLEKLLG</sequence>
<proteinExistence type="predicted"/>
<dbReference type="AlphaFoldDB" id="A0AAD3H5B8"/>
<dbReference type="Proteomes" id="UP001054902">
    <property type="component" value="Unassembled WGS sequence"/>
</dbReference>
<reference evidence="3" key="1">
    <citation type="submission" date="2020-02" db="EMBL/GenBank/DDBJ databases">
        <authorList>
            <person name="Hongo Y."/>
            <person name="Kimura K."/>
            <person name="Takaki Y."/>
            <person name="Tomaru Y."/>
        </authorList>
    </citation>
    <scope>NUCLEOTIDE SEQUENCE</scope>
    <source>
        <strain evidence="3">NIES-3715</strain>
    </source>
</reference>